<dbReference type="InterPro" id="IPR007563">
    <property type="entry name" value="DUF554"/>
</dbReference>
<organism evidence="2 3">
    <name type="scientific">Candidatus Brevifilum fermentans</name>
    <dbReference type="NCBI Taxonomy" id="1986204"/>
    <lineage>
        <taxon>Bacteria</taxon>
        <taxon>Bacillati</taxon>
        <taxon>Chloroflexota</taxon>
        <taxon>Anaerolineae</taxon>
        <taxon>Anaerolineales</taxon>
        <taxon>Anaerolineaceae</taxon>
        <taxon>Candidatus Brevifilum</taxon>
    </lineage>
</organism>
<evidence type="ECO:0000256" key="1">
    <source>
        <dbReference type="SAM" id="Phobius"/>
    </source>
</evidence>
<dbReference type="PANTHER" id="PTHR36111">
    <property type="entry name" value="INNER MEMBRANE PROTEIN-RELATED"/>
    <property type="match status" value="1"/>
</dbReference>
<evidence type="ECO:0000313" key="3">
    <source>
        <dbReference type="Proteomes" id="UP000195514"/>
    </source>
</evidence>
<feature type="transmembrane region" description="Helical" evidence="1">
    <location>
        <begin position="215"/>
        <end position="235"/>
    </location>
</feature>
<keyword evidence="1" id="KW-0472">Membrane</keyword>
<keyword evidence="3" id="KW-1185">Reference proteome</keyword>
<protein>
    <recommendedName>
        <fullName evidence="4">DUF554 domain-containing protein</fullName>
    </recommendedName>
</protein>
<gene>
    <name evidence="2" type="ORF">CFX1CAM_1511</name>
</gene>
<evidence type="ECO:0008006" key="4">
    <source>
        <dbReference type="Google" id="ProtNLM"/>
    </source>
</evidence>
<name>A0A1Y6K4T2_9CHLR</name>
<evidence type="ECO:0000313" key="2">
    <source>
        <dbReference type="EMBL" id="SMX54576.1"/>
    </source>
</evidence>
<feature type="transmembrane region" description="Helical" evidence="1">
    <location>
        <begin position="102"/>
        <end position="124"/>
    </location>
</feature>
<keyword evidence="1" id="KW-0812">Transmembrane</keyword>
<sequence length="237" mass="25015">MHGTLINVATIVVGSILGIVISARLSSQLRETVVNGLGLFTLAFGLMSFLETSNPLVPLGGLLIGALMGEWLKVEERLTRIGEKLKQLFVRKGSHQETQSKFVEGFVTASLVFVIGPMAILGAIQDGVTGNYEMLSIKAILDGFASIAFASSLGVGVAFSALSILIYQGGIALTSGLFSQFFSTAMITEMTAAGGLILIAVSLNSLLEIKKIRTGSFLPALLVTPLIVFLLEQFFGG</sequence>
<dbReference type="EMBL" id="LT859958">
    <property type="protein sequence ID" value="SMX54576.1"/>
    <property type="molecule type" value="Genomic_DNA"/>
</dbReference>
<feature type="transmembrane region" description="Helical" evidence="1">
    <location>
        <begin position="6"/>
        <end position="25"/>
    </location>
</feature>
<reference evidence="3" key="1">
    <citation type="submission" date="2017-05" db="EMBL/GenBank/DDBJ databases">
        <authorList>
            <person name="Kirkegaard R."/>
            <person name="Mcilroy J S."/>
        </authorList>
    </citation>
    <scope>NUCLEOTIDE SEQUENCE [LARGE SCALE GENOMIC DNA]</scope>
</reference>
<dbReference type="KEGG" id="abat:CFX1CAM_1511"/>
<dbReference type="PANTHER" id="PTHR36111:SF2">
    <property type="entry name" value="INNER MEMBRANE PROTEIN"/>
    <property type="match status" value="1"/>
</dbReference>
<feature type="transmembrane region" description="Helical" evidence="1">
    <location>
        <begin position="144"/>
        <end position="169"/>
    </location>
</feature>
<dbReference type="OrthoDB" id="9797976at2"/>
<keyword evidence="1" id="KW-1133">Transmembrane helix</keyword>
<dbReference type="RefSeq" id="WP_087862407.1">
    <property type="nucleotide sequence ID" value="NZ_LT859958.1"/>
</dbReference>
<dbReference type="AlphaFoldDB" id="A0A1Y6K4T2"/>
<proteinExistence type="predicted"/>
<accession>A0A1Y6K4T2</accession>
<dbReference type="Pfam" id="PF04474">
    <property type="entry name" value="DUF554"/>
    <property type="match status" value="1"/>
</dbReference>
<feature type="transmembrane region" description="Helical" evidence="1">
    <location>
        <begin position="32"/>
        <end position="50"/>
    </location>
</feature>
<dbReference type="Proteomes" id="UP000195514">
    <property type="component" value="Chromosome I"/>
</dbReference>
<feature type="transmembrane region" description="Helical" evidence="1">
    <location>
        <begin position="181"/>
        <end position="203"/>
    </location>
</feature>